<evidence type="ECO:0000313" key="1">
    <source>
        <dbReference type="EMBL" id="PMB70355.1"/>
    </source>
</evidence>
<comment type="caution">
    <text evidence="1">The sequence shown here is derived from an EMBL/GenBank/DDBJ whole genome shotgun (WGS) entry which is preliminary data.</text>
</comment>
<proteinExistence type="predicted"/>
<evidence type="ECO:0000313" key="2">
    <source>
        <dbReference type="Proteomes" id="UP000235728"/>
    </source>
</evidence>
<accession>A0A2N6NSV5</accession>
<protein>
    <submittedName>
        <fullName evidence="1">Uncharacterized protein</fullName>
    </submittedName>
</protein>
<gene>
    <name evidence="1" type="ORF">BM221_002806</name>
</gene>
<dbReference type="AlphaFoldDB" id="A0A2N6NSV5"/>
<dbReference type="Proteomes" id="UP000235728">
    <property type="component" value="Unassembled WGS sequence"/>
</dbReference>
<sequence>MYLLTPPPPPPLLEPTGPISRALTTRTLLDHVRISEQPPPQKNRQKKFHAQQQVKVVTQVPTIAMSCHLPSTLSDRGDASTDFEITVGNVKYLLIESQKNFLQCADFDNDNGHILVLVYTIGPNDPIEKSALRKFQVSTLHRDDVYQPDFASKMVFYGFSEKGTLLDPDTLAELRPWNVKKKNLILPGRQKLTPNSVVPRPYVFSRGKTWQPWRVYHDFNECFMIGLRPSPLHDGR</sequence>
<dbReference type="EMBL" id="MRVG01000003">
    <property type="protein sequence ID" value="PMB70355.1"/>
    <property type="molecule type" value="Genomic_DNA"/>
</dbReference>
<name>A0A2N6NSV5_BEABA</name>
<organism evidence="1 2">
    <name type="scientific">Beauveria bassiana</name>
    <name type="common">White muscardine disease fungus</name>
    <name type="synonym">Tritirachium shiotae</name>
    <dbReference type="NCBI Taxonomy" id="176275"/>
    <lineage>
        <taxon>Eukaryota</taxon>
        <taxon>Fungi</taxon>
        <taxon>Dikarya</taxon>
        <taxon>Ascomycota</taxon>
        <taxon>Pezizomycotina</taxon>
        <taxon>Sordariomycetes</taxon>
        <taxon>Hypocreomycetidae</taxon>
        <taxon>Hypocreales</taxon>
        <taxon>Cordycipitaceae</taxon>
        <taxon>Beauveria</taxon>
    </lineage>
</organism>
<reference evidence="1 2" key="1">
    <citation type="journal article" date="2016" name="Appl. Microbiol. Biotechnol.">
        <title>Characterization of T-DNA insertion mutants with decreased virulence in the entomopathogenic fungus Beauveria bassiana JEF-007.</title>
        <authorList>
            <person name="Kim S."/>
            <person name="Lee S.J."/>
            <person name="Nai Y.S."/>
            <person name="Yu J.S."/>
            <person name="Lee M.R."/>
            <person name="Yang Y.T."/>
            <person name="Kim J.S."/>
        </authorList>
    </citation>
    <scope>NUCLEOTIDE SEQUENCE [LARGE SCALE GENOMIC DNA]</scope>
    <source>
        <strain evidence="1 2">JEF-007</strain>
    </source>
</reference>